<evidence type="ECO:0000256" key="1">
    <source>
        <dbReference type="SAM" id="MobiDB-lite"/>
    </source>
</evidence>
<dbReference type="Proteomes" id="UP000509510">
    <property type="component" value="Chromosome III"/>
</dbReference>
<feature type="compositionally biased region" description="Basic residues" evidence="1">
    <location>
        <begin position="242"/>
        <end position="258"/>
    </location>
</feature>
<dbReference type="AlphaFoldDB" id="A0A7H8QYP7"/>
<dbReference type="InterPro" id="IPR025187">
    <property type="entry name" value="DUF4112"/>
</dbReference>
<evidence type="ECO:0008006" key="5">
    <source>
        <dbReference type="Google" id="ProtNLM"/>
    </source>
</evidence>
<dbReference type="RefSeq" id="XP_035345432.1">
    <property type="nucleotide sequence ID" value="XM_035489539.1"/>
</dbReference>
<evidence type="ECO:0000313" key="4">
    <source>
        <dbReference type="Proteomes" id="UP000509510"/>
    </source>
</evidence>
<dbReference type="PANTHER" id="PTHR35519">
    <property type="entry name" value="MEMBRANE PROTEINS"/>
    <property type="match status" value="1"/>
</dbReference>
<dbReference type="KEGG" id="trg:TRUGW13939_06386"/>
<keyword evidence="2" id="KW-0812">Transmembrane</keyword>
<accession>A0A7H8QYP7</accession>
<name>A0A7H8QYP7_TALRU</name>
<keyword evidence="2" id="KW-1133">Transmembrane helix</keyword>
<dbReference type="EMBL" id="CP055900">
    <property type="protein sequence ID" value="QKX59254.1"/>
    <property type="molecule type" value="Genomic_DNA"/>
</dbReference>
<dbReference type="Pfam" id="PF13430">
    <property type="entry name" value="DUF4112"/>
    <property type="match status" value="1"/>
</dbReference>
<keyword evidence="2" id="KW-0472">Membrane</keyword>
<reference evidence="4" key="1">
    <citation type="submission" date="2020-06" db="EMBL/GenBank/DDBJ databases">
        <title>A chromosome-scale genome assembly of Talaromyces rugulosus W13939.</title>
        <authorList>
            <person name="Wang B."/>
            <person name="Guo L."/>
            <person name="Ye K."/>
            <person name="Wang L."/>
        </authorList>
    </citation>
    <scope>NUCLEOTIDE SEQUENCE [LARGE SCALE GENOMIC DNA]</scope>
    <source>
        <strain evidence="4">W13939</strain>
    </source>
</reference>
<evidence type="ECO:0000256" key="2">
    <source>
        <dbReference type="SAM" id="Phobius"/>
    </source>
</evidence>
<dbReference type="PANTHER" id="PTHR35519:SF2">
    <property type="entry name" value="PH DOMAIN PROTEIN"/>
    <property type="match status" value="1"/>
</dbReference>
<protein>
    <recommendedName>
        <fullName evidence="5">PH domain protein</fullName>
    </recommendedName>
</protein>
<sequence length="271" mass="30244">MAAQLASFVGRSILKENVKNKFGQEDPYFEHVPASRLGRAFGKKTQKRRKAIPPGLSQNDAKILNRVKRRAYQLDYSLFSLCGLRFGWGSVIGLIPFAGDGVDAALAMMVARDCQKIDGGLPPQLYSRMLINIVFDFVIGLVPFIGDLADAVYKCNTRNAILLEKYLREKEAKADKKRAKRANDPQRNQRPVDLSIPEEFDRYQDDMIPDPPGYTQDPVSESIPIEHGNNSHGPVRPDPAHRSKSPRRNKSRSGGRRQKQGDLEAGVSGGR</sequence>
<dbReference type="GeneID" id="55993881"/>
<dbReference type="OrthoDB" id="2103474at2759"/>
<feature type="transmembrane region" description="Helical" evidence="2">
    <location>
        <begin position="129"/>
        <end position="149"/>
    </location>
</feature>
<gene>
    <name evidence="3" type="ORF">TRUGW13939_06386</name>
</gene>
<evidence type="ECO:0000313" key="3">
    <source>
        <dbReference type="EMBL" id="QKX59254.1"/>
    </source>
</evidence>
<feature type="transmembrane region" description="Helical" evidence="2">
    <location>
        <begin position="76"/>
        <end position="99"/>
    </location>
</feature>
<keyword evidence="4" id="KW-1185">Reference proteome</keyword>
<proteinExistence type="predicted"/>
<organism evidence="3 4">
    <name type="scientific">Talaromyces rugulosus</name>
    <name type="common">Penicillium rugulosum</name>
    <dbReference type="NCBI Taxonomy" id="121627"/>
    <lineage>
        <taxon>Eukaryota</taxon>
        <taxon>Fungi</taxon>
        <taxon>Dikarya</taxon>
        <taxon>Ascomycota</taxon>
        <taxon>Pezizomycotina</taxon>
        <taxon>Eurotiomycetes</taxon>
        <taxon>Eurotiomycetidae</taxon>
        <taxon>Eurotiales</taxon>
        <taxon>Trichocomaceae</taxon>
        <taxon>Talaromyces</taxon>
        <taxon>Talaromyces sect. Islandici</taxon>
    </lineage>
</organism>
<feature type="region of interest" description="Disordered" evidence="1">
    <location>
        <begin position="173"/>
        <end position="271"/>
    </location>
</feature>